<dbReference type="Proteomes" id="UP000269289">
    <property type="component" value="Unassembled WGS sequence"/>
</dbReference>
<dbReference type="OrthoDB" id="6294070at2"/>
<evidence type="ECO:0000313" key="1">
    <source>
        <dbReference type="EMBL" id="RMI07046.1"/>
    </source>
</evidence>
<dbReference type="RefSeq" id="WP_122150035.1">
    <property type="nucleotide sequence ID" value="NZ_RFFI01000081.1"/>
</dbReference>
<proteinExistence type="predicted"/>
<accession>A0A3M2J4M7</accession>
<evidence type="ECO:0000313" key="2">
    <source>
        <dbReference type="Proteomes" id="UP000269289"/>
    </source>
</evidence>
<comment type="caution">
    <text evidence="1">The sequence shown here is derived from an EMBL/GenBank/DDBJ whole genome shotgun (WGS) entry which is preliminary data.</text>
</comment>
<dbReference type="EMBL" id="RFFI01000081">
    <property type="protein sequence ID" value="RMI07046.1"/>
    <property type="molecule type" value="Genomic_DNA"/>
</dbReference>
<organism evidence="1 2">
    <name type="scientific">Cellulomonas triticagri</name>
    <dbReference type="NCBI Taxonomy" id="2483352"/>
    <lineage>
        <taxon>Bacteria</taxon>
        <taxon>Bacillati</taxon>
        <taxon>Actinomycetota</taxon>
        <taxon>Actinomycetes</taxon>
        <taxon>Micrococcales</taxon>
        <taxon>Cellulomonadaceae</taxon>
        <taxon>Cellulomonas</taxon>
    </lineage>
</organism>
<gene>
    <name evidence="1" type="ORF">EBM89_14005</name>
</gene>
<reference evidence="1 2" key="1">
    <citation type="submission" date="2018-10" db="EMBL/GenBank/DDBJ databases">
        <title>Isolation, diversity and antifungal activity of actinobacteria from wheat.</title>
        <authorList>
            <person name="Han C."/>
        </authorList>
    </citation>
    <scope>NUCLEOTIDE SEQUENCE [LARGE SCALE GENOMIC DNA]</scope>
    <source>
        <strain evidence="1 2">NEAU-YY56</strain>
    </source>
</reference>
<keyword evidence="2" id="KW-1185">Reference proteome</keyword>
<name>A0A3M2J4M7_9CELL</name>
<protein>
    <submittedName>
        <fullName evidence="1">Uncharacterized protein</fullName>
    </submittedName>
</protein>
<sequence length="166" mass="17675">MSPRGVVPFGLDPARLAERYRGLLDLRSDAVIAAFRAVVREPVADGVTGLDVGVHVEDGDGRWAPEVWLAWTGPHARITGETGGRHAGASGPLGVDVPGAGRFDHRYVAEGDGARVLSDVLGAWLAECWWKAGGWDLPVVGVLVHRDGPEAGREVRLTQRTERSAG</sequence>
<dbReference type="AlphaFoldDB" id="A0A3M2J4M7"/>